<keyword evidence="1" id="KW-0175">Coiled coil</keyword>
<feature type="compositionally biased region" description="Basic and acidic residues" evidence="2">
    <location>
        <begin position="2490"/>
        <end position="2507"/>
    </location>
</feature>
<feature type="compositionally biased region" description="Basic residues" evidence="2">
    <location>
        <begin position="2568"/>
        <end position="2590"/>
    </location>
</feature>
<feature type="region of interest" description="Disordered" evidence="2">
    <location>
        <begin position="2747"/>
        <end position="2766"/>
    </location>
</feature>
<feature type="compositionally biased region" description="Basic and acidic residues" evidence="2">
    <location>
        <begin position="2417"/>
        <end position="2426"/>
    </location>
</feature>
<name>A0AAW1K2J0_POPJA</name>
<feature type="coiled-coil region" evidence="1">
    <location>
        <begin position="326"/>
        <end position="387"/>
    </location>
</feature>
<evidence type="ECO:0000256" key="2">
    <source>
        <dbReference type="SAM" id="MobiDB-lite"/>
    </source>
</evidence>
<organism evidence="3 4">
    <name type="scientific">Popillia japonica</name>
    <name type="common">Japanese beetle</name>
    <dbReference type="NCBI Taxonomy" id="7064"/>
    <lineage>
        <taxon>Eukaryota</taxon>
        <taxon>Metazoa</taxon>
        <taxon>Ecdysozoa</taxon>
        <taxon>Arthropoda</taxon>
        <taxon>Hexapoda</taxon>
        <taxon>Insecta</taxon>
        <taxon>Pterygota</taxon>
        <taxon>Neoptera</taxon>
        <taxon>Endopterygota</taxon>
        <taxon>Coleoptera</taxon>
        <taxon>Polyphaga</taxon>
        <taxon>Scarabaeiformia</taxon>
        <taxon>Scarabaeidae</taxon>
        <taxon>Rutelinae</taxon>
        <taxon>Popillia</taxon>
    </lineage>
</organism>
<accession>A0AAW1K2J0</accession>
<feature type="compositionally biased region" description="Low complexity" evidence="2">
    <location>
        <begin position="1600"/>
        <end position="1614"/>
    </location>
</feature>
<feature type="compositionally biased region" description="Basic and acidic residues" evidence="2">
    <location>
        <begin position="2347"/>
        <end position="2359"/>
    </location>
</feature>
<feature type="region of interest" description="Disordered" evidence="2">
    <location>
        <begin position="2442"/>
        <end position="2641"/>
    </location>
</feature>
<keyword evidence="4" id="KW-1185">Reference proteome</keyword>
<feature type="region of interest" description="Disordered" evidence="2">
    <location>
        <begin position="3067"/>
        <end position="3160"/>
    </location>
</feature>
<dbReference type="SMART" id="SM00150">
    <property type="entry name" value="SPEC"/>
    <property type="match status" value="2"/>
</dbReference>
<feature type="region of interest" description="Disordered" evidence="2">
    <location>
        <begin position="2203"/>
        <end position="2291"/>
    </location>
</feature>
<feature type="compositionally biased region" description="Polar residues" evidence="2">
    <location>
        <begin position="1499"/>
        <end position="1511"/>
    </location>
</feature>
<feature type="compositionally biased region" description="Basic and acidic residues" evidence="2">
    <location>
        <begin position="1342"/>
        <end position="1371"/>
    </location>
</feature>
<feature type="coiled-coil region" evidence="1">
    <location>
        <begin position="260"/>
        <end position="290"/>
    </location>
</feature>
<feature type="compositionally biased region" description="Basic and acidic residues" evidence="2">
    <location>
        <begin position="2618"/>
        <end position="2628"/>
    </location>
</feature>
<feature type="compositionally biased region" description="Basic residues" evidence="2">
    <location>
        <begin position="2869"/>
        <end position="2878"/>
    </location>
</feature>
<feature type="region of interest" description="Disordered" evidence="2">
    <location>
        <begin position="1719"/>
        <end position="1773"/>
    </location>
</feature>
<feature type="compositionally biased region" description="Basic and acidic residues" evidence="2">
    <location>
        <begin position="4204"/>
        <end position="4214"/>
    </location>
</feature>
<feature type="compositionally biased region" description="Basic and acidic residues" evidence="2">
    <location>
        <begin position="2555"/>
        <end position="2567"/>
    </location>
</feature>
<feature type="compositionally biased region" description="Basic and acidic residues" evidence="2">
    <location>
        <begin position="3292"/>
        <end position="3304"/>
    </location>
</feature>
<proteinExistence type="predicted"/>
<evidence type="ECO:0000313" key="3">
    <source>
        <dbReference type="EMBL" id="KAK9711341.1"/>
    </source>
</evidence>
<feature type="compositionally biased region" description="Basic residues" evidence="2">
    <location>
        <begin position="3094"/>
        <end position="3103"/>
    </location>
</feature>
<feature type="region of interest" description="Disordered" evidence="2">
    <location>
        <begin position="2845"/>
        <end position="2902"/>
    </location>
</feature>
<feature type="compositionally biased region" description="Basic residues" evidence="2">
    <location>
        <begin position="3230"/>
        <end position="3243"/>
    </location>
</feature>
<feature type="compositionally biased region" description="Basic and acidic residues" evidence="2">
    <location>
        <begin position="2933"/>
        <end position="2942"/>
    </location>
</feature>
<feature type="region of interest" description="Disordered" evidence="2">
    <location>
        <begin position="2961"/>
        <end position="3007"/>
    </location>
</feature>
<dbReference type="Proteomes" id="UP001458880">
    <property type="component" value="Unassembled WGS sequence"/>
</dbReference>
<feature type="compositionally biased region" description="Basic and acidic residues" evidence="2">
    <location>
        <begin position="2469"/>
        <end position="2479"/>
    </location>
</feature>
<feature type="compositionally biased region" description="Basic and acidic residues" evidence="2">
    <location>
        <begin position="2688"/>
        <end position="2700"/>
    </location>
</feature>
<feature type="compositionally biased region" description="Basic residues" evidence="2">
    <location>
        <begin position="1863"/>
        <end position="1872"/>
    </location>
</feature>
<feature type="compositionally biased region" description="Polar residues" evidence="2">
    <location>
        <begin position="1400"/>
        <end position="1420"/>
    </location>
</feature>
<feature type="coiled-coil region" evidence="1">
    <location>
        <begin position="3463"/>
        <end position="3514"/>
    </location>
</feature>
<feature type="compositionally biased region" description="Basic residues" evidence="2">
    <location>
        <begin position="1570"/>
        <end position="1579"/>
    </location>
</feature>
<feature type="compositionally biased region" description="Basic and acidic residues" evidence="2">
    <location>
        <begin position="3104"/>
        <end position="3121"/>
    </location>
</feature>
<feature type="compositionally biased region" description="Basic and acidic residues" evidence="2">
    <location>
        <begin position="2591"/>
        <end position="2606"/>
    </location>
</feature>
<feature type="compositionally biased region" description="Basic residues" evidence="2">
    <location>
        <begin position="3305"/>
        <end position="3314"/>
    </location>
</feature>
<feature type="region of interest" description="Disordered" evidence="2">
    <location>
        <begin position="3979"/>
        <end position="4029"/>
    </location>
</feature>
<feature type="region of interest" description="Disordered" evidence="2">
    <location>
        <begin position="1066"/>
        <end position="1127"/>
    </location>
</feature>
<feature type="compositionally biased region" description="Low complexity" evidence="2">
    <location>
        <begin position="1881"/>
        <end position="1895"/>
    </location>
</feature>
<feature type="region of interest" description="Disordered" evidence="2">
    <location>
        <begin position="1161"/>
        <end position="1201"/>
    </location>
</feature>
<feature type="compositionally biased region" description="Basic and acidic residues" evidence="2">
    <location>
        <begin position="1284"/>
        <end position="1303"/>
    </location>
</feature>
<feature type="compositionally biased region" description="Low complexity" evidence="2">
    <location>
        <begin position="2382"/>
        <end position="2391"/>
    </location>
</feature>
<feature type="region of interest" description="Disordered" evidence="2">
    <location>
        <begin position="1942"/>
        <end position="2036"/>
    </location>
</feature>
<dbReference type="SUPFAM" id="SSF46966">
    <property type="entry name" value="Spectrin repeat"/>
    <property type="match status" value="2"/>
</dbReference>
<feature type="region of interest" description="Disordered" evidence="2">
    <location>
        <begin position="2062"/>
        <end position="2109"/>
    </location>
</feature>
<feature type="region of interest" description="Disordered" evidence="2">
    <location>
        <begin position="784"/>
        <end position="863"/>
    </location>
</feature>
<feature type="compositionally biased region" description="Basic residues" evidence="2">
    <location>
        <begin position="2513"/>
        <end position="2524"/>
    </location>
</feature>
<feature type="region of interest" description="Disordered" evidence="2">
    <location>
        <begin position="1844"/>
        <end position="1895"/>
    </location>
</feature>
<feature type="compositionally biased region" description="Basic and acidic residues" evidence="2">
    <location>
        <begin position="2879"/>
        <end position="2894"/>
    </location>
</feature>
<sequence length="4256" mass="483987">MKNQQFELDILLERVNEICKRADKTNKQNIQKESAEASTEWYSLISDLESRRDALSKLAQVWETFEGRYQHFESLLTGLEEKSKHVDLIVRNRQHVINTKQNIEILQSEADSLKQYQEEVLHLSNSVLLFLRECSATSADALSEKLRQLSENYESSKLEQSCQIKRLIDNLKQQSQKTDSNLHELDYNLIRISRSKDELRTTQARILDFYVFDQNFLQTEIDLRNLQSEVDSDIKQVRDLISSIKNKYIQLQQLVPSDIAQELNALELFAEEVLNNMEEKTKEFKKARTVRSDYITEVKDVQNWIKDAELKIQDRSIEPHLLSEHLQKIQSEILNTADQVEKLTKNGRIIMDKTRDDEEKKLVQSSIDNLTDQLHKIRSLLDEKKQQVTGAQDAWKRFLNLYEAVMTWVKEKEQFLKEPVVVSSLSETKQKLHDYGNAVKSCKTASKNLSDMAKELDHIASVTSVGDLPQKMEEAEEAKVEVESKILARNSLLQETSEEWEQCEKKIKDVRSWMDKTKSALESPQNKKKPLRDQHALREKLVNDCQIQKTKIGLSVDKLQLHFRSGIGGDSKVAESADELCSELDELNVAIKEQSRGIRRRALFRIGRTQCRDQGAKSAAGNGDRPSRPIPAGGAAAETADPPGRTAVEGCAESDAITAGFRANVTRATGNYHFALLPRWQALLAQKDLLKSKINSHLAEVRDIDPYNDAKGLTYAEIVAGQLLQQQQQQQQQQSREMKLEKPTILTLSEPVDVPPQIVEKLKPDLPQQTCGVEVIEAPTILRQNDVQSPPPTIVAPSADIIDDFVKKESKPKPNRARGRSPNKRDDKPKSKIPKKFVDPALKSEPQINLKTPEDSPVERKRAKSPIWIPGSTTYAEILMGSTQPAPLTQKKDSKKEEEADILPLRKIETSQQTDAVENVEFMTPTSPIQTSEEVQEQYSTNYVEDVPREIPEVSSEKSENNVYVSIESQSWVEPQIEYQHPQTTYELPVTLPQIPTSTYYQTIPQQNLPPGMYGCIQPVPDLVGFIASGQQLMSSGLGTYHSSSQYPNIPVYPNQSYQQYYDVQETQEQPSYSYTSPSYVGEDIDQSPQQPHHEKKHKTKEVKHAKDAQPKLAQSNDEIKHPTKEIKPLTKEVKDIASIDAKPCSQFSYAQILSQGLSTEQLQPSSIPIRRSQSPSNLSPRHSDQLMPTDDRMEVKRDVTEPLSTVKVDKRLTTKTKKRYAYIELEEPTQSDQTVYRGELDVKSSGTTEVTELVPDENKPPTFSDTDKTDKQKKRKKTKPRKSSKDEIDKALKEIQEITEIKRKGHRKDSQSSQQDLTSDSAKPELEQLGQQKKKTKKKSDKIETKENIEIIDKTSTADDATKINEDSTQKKKKHKKKKPKSKPDTAEKEADDSKLYISESSTQKASSEETLNTENTADIQKKSKAKKKPKPQPTQQITQPVPQEDVMEITTQKESSEETLSPTEVIPAEEHKKSKNKKKSKKSKKTKIESEIPQETPPQKTSSEETLSPSDAAVEVQKISNKNKKKKKPAVTTDSKSEEAKDEAILHLQKDSSEEAIGVQNKTQDSKKKSKKKKKSKLPVVTTEDVEDNATAEESKPSVEVTETVTSEKTTSLIPIPKARKNKKKNKAKSTQEISSPELAEPDAAKEILAGETPATQEASKDIIQEQEITETIVQVQETKEDADEPHPEAAQDISIKVEIDLDVEIKKLEKTEDTITPETVVQTQPSREVNEEKTELIHEAEKPKKKHKKAKAKKGSNIVTTGEEEPKHEAVVDEIIKEELKTEEVPLIEDLLIQKITEDLNVTENPTEVDATLEFIQAEIGVEPVSEEIQIETIPIEEEVTSAQEVIEVKSEEPQETEKSKKKHKKPKAKKETKDNMQAPISQEEPIEQQPQKIEETNLKTLMPHLNLLEQKLVFKPKDTDATLEFIRAEIGVEPLPEIPLETKFTEQEVESAQEVTELRSETPQESEKPKKKQKKPKGKKDVTKHYTEVLISQEEPIEQQPEEEEEEPIEQQPEEEEVRPIEDQAIQDTTIDIILTDKPTDVDATLEFIRAEISVEPLPEIPLETTATEQEVESAQEVIDLRSETPQEPEKSKKKHKKPKGKKDVTKDITEVLIKKKHKKPKGKKDVTKDITEVLITQEEAIEQLPEEEIKETPQKIEEVPPIEDQAIQETATDIILTDKPRDIDATLEFIGAEISVEPLPEIPLETKSTEQEQEVESAQEVIELRSETPQGPEKSKKKHKKPKGKKDVIKDNTEVLIPQEEPIEQQPEEEIKETPQKIEEVPSIEDQAIQETTIDIILTDKPRDIDATLEFIRAEISVEPLPEMPLETTATEQEVESAQEVIDLRSETPQEPEKSKKKHKKPKGKKDVTKDITEVLIQQEEPIAQQPEEEIKETPQKIEEVPPIEGQAIQDTTKDIILTDKPKDTDATLEFIRAEISVEPLPEIPLETKATEQENRKNLKRNTKSRETPQESEKSKKKHKKPKGKKEIKDNTDVLIPQEERNQLNNNLKKKLKKHLSKLKRAEISVEPLPEIPLETKTTEQEVESAQEVIELKSETPQESEKSKKKHKKPKESEKSKKKHKKPKGKKEVTKDNIEVLKTQEEPIEQQPEEEIKETPQKIKEVPPIEDQAIQETTKDIILTDKPKDIDATLEFIRAEISVEPLPEIPLETKATEQEVECAQEVIELRSETPQEPEKSKKKHKKPKGKKEIKDNTEKEIKDNTEVLIPQEEPIEQQLEEEIKETPQQIEEVPPVEDQAIQETTKDIILTDKPKDIDATLEFIRAEISVEPLPEIPLETKATEHEVESAQHLNLLEQKLVARGGIAEISVEPLPEIPLETKATEQEVESAQEVIELRSETPQEPEKFKKKHKKPKGKKEIKDNTEKEIKDNTEVLIPQEEPIEQQLEEEIKETPQQIEEAPPIEDQAIQETTKDIILTDKPEDIDATLEFIRAEISVEPLPEIPLETKSTEQEKKQKKPKGKKDVTKDNTEVLISQEEPIEQQPEKEIKEISQKIEEVPPIEDQAIQETTTDIILTDKPRDVDATLEFIGAEIGVEPLPEIPLETKYTEQEVESAQEVIELKSDTSPESEKSKKKHRKPKGKKEVTKDNTEVLIPHEEPIEQQPAKEINGTPQKLEEVPPIEDQAIQDTTKDIILTDKPKDSDATLEFIRAEIGVEPLPEIPLEFIRAEIGVEPLPEIPLETKSTEQEVESAQEVIELRSETLPEKAQKRKKGKSKDKGKKIVFQTVADPVSFQTPAQETEIMKIERIADIPEDKLKIDAEIASSIIDVNGHDKQEEPIKAKKESKKKKKDKKGATAEKPKEVIQDDVEVSEPIQEFAGNIAATITQTLTTTQVEELSTTLSNEEPNVEVKLSPTVEERDEICSKGYNEVVPAKLDNIEDASIAVGVEEEKVGDNTKTNKFILITHEEVKMQPVVSLKMEIATSPEREIKDLAKEEDNVAKSEQREEVQQFTQEEIEIEQANLAKEEDNVAKSEQREEVQQFTQEEIEIEQAIFGSVKDRSRGKHTREISNEFISLEAATRIDQTDVEDVDMPLSKSDSFDNVTEETSAHLTRLESIVDVEIKDISEVMDVLAKKKISRKTKEPQVTSPAPATSSSAGNNAKGDSSKNKKKNKRSKRKKQNKTKQEEIAPITINVTEESTPILDKPEQPKEVPLSHFKPQETLSPIHALTKPEQPKEVPLSHFKPQETLSPIHALTDDEISGEELVCHENENEDSKRDDTAVKLEQDLKLKEQVTLLASAVKLEQDLKLKEQVTLLASTEKLEEIKQIEDQEEEKEVQQIEPTPIEASIEENPAEIIETPQEDVALTEATDNIENLCGLASDAPKYDIMKIVESETQWIISQNEEEIAPKDTIPDKEDVSLKIQLESADKSEIFLEGLGSEIPKYDLPKMFEYEAAWYALNHQPQEITQEEEEDTKPIEIEKQPQLQKEPKAQEVPPKYDLPKMFEYEAAWYALNHQPQEITQEEEEDTKPIEIEKQPQLQKEPKAQEVPTTQEVQPVESPERKLLGMVDDAPKYDVKEIAKSETDYFIIKEIEQAKQEETPIVKDEEPQPEEAPIIDDQNLERIMAIISEGKQSIDEIVSEFVESTQTKAMEEDTVPPVLVQQPKRHLEPLKKIEKPTDIILAPQPQYKVDSPSTPKHFMYDVLQFNIAHNRNMTQMLEDEIADFAKQTKSDDKIVDETETKQALELKPEETVQSTDLGSIPPQEEELQQRRNRSEHRSWINSTSRRRTSTKY</sequence>
<feature type="compositionally biased region" description="Basic and acidic residues" evidence="2">
    <location>
        <begin position="2711"/>
        <end position="2726"/>
    </location>
</feature>
<feature type="compositionally biased region" description="Polar residues" evidence="2">
    <location>
        <begin position="1066"/>
        <end position="1079"/>
    </location>
</feature>
<feature type="compositionally biased region" description="Acidic residues" evidence="2">
    <location>
        <begin position="2607"/>
        <end position="2617"/>
    </location>
</feature>
<feature type="compositionally biased region" description="Low complexity" evidence="2">
    <location>
        <begin position="1164"/>
        <end position="1177"/>
    </location>
</feature>
<feature type="compositionally biased region" description="Basic and acidic residues" evidence="2">
    <location>
        <begin position="1118"/>
        <end position="1127"/>
    </location>
</feature>
<feature type="compositionally biased region" description="Basic and acidic residues" evidence="2">
    <location>
        <begin position="3315"/>
        <end position="3324"/>
    </location>
</feature>
<feature type="region of interest" description="Disordered" evidence="2">
    <location>
        <begin position="3598"/>
        <end position="3684"/>
    </location>
</feature>
<feature type="compositionally biased region" description="Low complexity" evidence="2">
    <location>
        <begin position="3609"/>
        <end position="3619"/>
    </location>
</feature>
<feature type="region of interest" description="Disordered" evidence="2">
    <location>
        <begin position="1230"/>
        <end position="1695"/>
    </location>
</feature>
<protein>
    <recommendedName>
        <fullName evidence="5">Muscle-specific protein 300</fullName>
    </recommendedName>
</protein>
<feature type="compositionally biased region" description="Acidic residues" evidence="2">
    <location>
        <begin position="1999"/>
        <end position="2021"/>
    </location>
</feature>
<feature type="compositionally biased region" description="Basic and acidic residues" evidence="2">
    <location>
        <begin position="3151"/>
        <end position="3160"/>
    </location>
</feature>
<feature type="compositionally biased region" description="Polar residues" evidence="2">
    <location>
        <begin position="1719"/>
        <end position="1730"/>
    </location>
</feature>
<reference evidence="3 4" key="1">
    <citation type="journal article" date="2024" name="BMC Genomics">
        <title>De novo assembly and annotation of Popillia japonica's genome with initial clues to its potential as an invasive pest.</title>
        <authorList>
            <person name="Cucini C."/>
            <person name="Boschi S."/>
            <person name="Funari R."/>
            <person name="Cardaioli E."/>
            <person name="Iannotti N."/>
            <person name="Marturano G."/>
            <person name="Paoli F."/>
            <person name="Bruttini M."/>
            <person name="Carapelli A."/>
            <person name="Frati F."/>
            <person name="Nardi F."/>
        </authorList>
    </citation>
    <scope>NUCLEOTIDE SEQUENCE [LARGE SCALE GENOMIC DNA]</scope>
    <source>
        <strain evidence="3">DMR45628</strain>
    </source>
</reference>
<feature type="region of interest" description="Disordered" evidence="2">
    <location>
        <begin position="2914"/>
        <end position="2942"/>
    </location>
</feature>
<feature type="compositionally biased region" description="Low complexity" evidence="2">
    <location>
        <begin position="1435"/>
        <end position="1445"/>
    </location>
</feature>
<feature type="compositionally biased region" description="Basic and acidic residues" evidence="2">
    <location>
        <begin position="3081"/>
        <end position="3093"/>
    </location>
</feature>
<feature type="region of interest" description="Disordered" evidence="2">
    <location>
        <begin position="4204"/>
        <end position="4256"/>
    </location>
</feature>
<feature type="compositionally biased region" description="Basic and acidic residues" evidence="2">
    <location>
        <begin position="1182"/>
        <end position="1201"/>
    </location>
</feature>
<dbReference type="Gene3D" id="1.20.58.60">
    <property type="match status" value="2"/>
</dbReference>
<dbReference type="EMBL" id="JASPKY010000281">
    <property type="protein sequence ID" value="KAK9711341.1"/>
    <property type="molecule type" value="Genomic_DNA"/>
</dbReference>
<feature type="compositionally biased region" description="Basic residues" evidence="2">
    <location>
        <begin position="1973"/>
        <end position="1982"/>
    </location>
</feature>
<gene>
    <name evidence="3" type="ORF">QE152_g25509</name>
</gene>
<feature type="region of interest" description="Disordered" evidence="2">
    <location>
        <begin position="2327"/>
        <end position="2426"/>
    </location>
</feature>
<feature type="compositionally biased region" description="Basic residues" evidence="2">
    <location>
        <begin position="1620"/>
        <end position="1630"/>
    </location>
</feature>
<feature type="compositionally biased region" description="Basic and acidic residues" evidence="2">
    <location>
        <begin position="1383"/>
        <end position="1396"/>
    </location>
</feature>
<feature type="compositionally biased region" description="Basic and acidic residues" evidence="2">
    <location>
        <begin position="1850"/>
        <end position="1862"/>
    </location>
</feature>
<feature type="compositionally biased region" description="Basic residues" evidence="2">
    <location>
        <begin position="813"/>
        <end position="822"/>
    </location>
</feature>
<feature type="region of interest" description="Disordered" evidence="2">
    <location>
        <begin position="2147"/>
        <end position="2170"/>
    </location>
</feature>
<feature type="region of interest" description="Disordered" evidence="2">
    <location>
        <begin position="3927"/>
        <end position="3960"/>
    </location>
</feature>
<feature type="compositionally biased region" description="Low complexity" evidence="2">
    <location>
        <begin position="1668"/>
        <end position="1679"/>
    </location>
</feature>
<feature type="region of interest" description="Disordered" evidence="2">
    <location>
        <begin position="614"/>
        <end position="646"/>
    </location>
</feature>
<feature type="compositionally biased region" description="Basic and acidic residues" evidence="2">
    <location>
        <begin position="2856"/>
        <end position="2868"/>
    </location>
</feature>
<feature type="compositionally biased region" description="Basic and acidic residues" evidence="2">
    <location>
        <begin position="3937"/>
        <end position="3954"/>
    </location>
</feature>
<feature type="region of interest" description="Disordered" evidence="2">
    <location>
        <begin position="2688"/>
        <end position="2734"/>
    </location>
</feature>
<feature type="compositionally biased region" description="Low complexity" evidence="2">
    <location>
        <begin position="1312"/>
        <end position="1322"/>
    </location>
</feature>
<feature type="compositionally biased region" description="Acidic residues" evidence="2">
    <location>
        <begin position="2266"/>
        <end position="2276"/>
    </location>
</feature>
<feature type="compositionally biased region" description="Basic residues" evidence="2">
    <location>
        <begin position="2480"/>
        <end position="2489"/>
    </location>
</feature>
<dbReference type="InterPro" id="IPR018159">
    <property type="entry name" value="Spectrin/alpha-actinin"/>
</dbReference>
<feature type="compositionally biased region" description="Basic and acidic residues" evidence="2">
    <location>
        <begin position="1537"/>
        <end position="1555"/>
    </location>
</feature>
<evidence type="ECO:0000313" key="4">
    <source>
        <dbReference type="Proteomes" id="UP001458880"/>
    </source>
</evidence>
<feature type="compositionally biased region" description="Basic and acidic residues" evidence="2">
    <location>
        <begin position="2083"/>
        <end position="2095"/>
    </location>
</feature>
<feature type="compositionally biased region" description="Basic and acidic residues" evidence="2">
    <location>
        <begin position="1960"/>
        <end position="1972"/>
    </location>
</feature>
<feature type="compositionally biased region" description="Basic residues" evidence="2">
    <location>
        <begin position="2360"/>
        <end position="2369"/>
    </location>
</feature>
<dbReference type="GO" id="GO:0005737">
    <property type="term" value="C:cytoplasm"/>
    <property type="evidence" value="ECO:0007669"/>
    <property type="project" value="UniProtKB-ARBA"/>
</dbReference>
<comment type="caution">
    <text evidence="3">The sequence shown here is derived from an EMBL/GenBank/DDBJ whole genome shotgun (WGS) entry which is preliminary data.</text>
</comment>
<feature type="region of interest" description="Disordered" evidence="2">
    <location>
        <begin position="3288"/>
        <end position="3324"/>
    </location>
</feature>
<feature type="compositionally biased region" description="Basic residues" evidence="2">
    <location>
        <begin position="1372"/>
        <end position="1382"/>
    </location>
</feature>
<evidence type="ECO:0008006" key="5">
    <source>
        <dbReference type="Google" id="ProtNLM"/>
    </source>
</evidence>
<feature type="compositionally biased region" description="Basic residues" evidence="2">
    <location>
        <begin position="2701"/>
        <end position="2710"/>
    </location>
</feature>
<feature type="compositionally biased region" description="Polar residues" evidence="2">
    <location>
        <begin position="1451"/>
        <end position="1464"/>
    </location>
</feature>
<feature type="compositionally biased region" description="Basic and acidic residues" evidence="2">
    <location>
        <begin position="1731"/>
        <end position="1745"/>
    </location>
</feature>
<evidence type="ECO:0000256" key="1">
    <source>
        <dbReference type="SAM" id="Coils"/>
    </source>
</evidence>
<feature type="compositionally biased region" description="Basic and acidic residues" evidence="2">
    <location>
        <begin position="3991"/>
        <end position="4008"/>
    </location>
</feature>
<feature type="compositionally biased region" description="Basic residues" evidence="2">
    <location>
        <begin position="2096"/>
        <end position="2105"/>
    </location>
</feature>
<feature type="compositionally biased region" description="Basic residues" evidence="2">
    <location>
        <begin position="2240"/>
        <end position="2249"/>
    </location>
</feature>
<feature type="region of interest" description="Disordered" evidence="2">
    <location>
        <begin position="3221"/>
        <end position="3243"/>
    </location>
</feature>
<feature type="compositionally biased region" description="Basic residues" evidence="2">
    <location>
        <begin position="1475"/>
        <end position="1487"/>
    </location>
</feature>
<feature type="compositionally biased region" description="Basic residues" evidence="2">
    <location>
        <begin position="3630"/>
        <end position="3644"/>
    </location>
</feature>
<feature type="compositionally biased region" description="Basic residues" evidence="2">
    <location>
        <begin position="1272"/>
        <end position="1283"/>
    </location>
</feature>
<feature type="compositionally biased region" description="Basic residues" evidence="2">
    <location>
        <begin position="1746"/>
        <end position="1757"/>
    </location>
</feature>